<keyword evidence="1" id="KW-0732">Signal</keyword>
<organism evidence="3 4">
    <name type="scientific">Marilutibacter aestuarii</name>
    <dbReference type="NCBI Taxonomy" id="1706195"/>
    <lineage>
        <taxon>Bacteria</taxon>
        <taxon>Pseudomonadati</taxon>
        <taxon>Pseudomonadota</taxon>
        <taxon>Gammaproteobacteria</taxon>
        <taxon>Lysobacterales</taxon>
        <taxon>Lysobacteraceae</taxon>
        <taxon>Marilutibacter</taxon>
    </lineage>
</organism>
<dbReference type="Pfam" id="PF13349">
    <property type="entry name" value="DUF4097"/>
    <property type="match status" value="1"/>
</dbReference>
<dbReference type="EMBL" id="VICE01000091">
    <property type="protein sequence ID" value="TQD44396.1"/>
    <property type="molecule type" value="Genomic_DNA"/>
</dbReference>
<feature type="signal peptide" evidence="1">
    <location>
        <begin position="1"/>
        <end position="25"/>
    </location>
</feature>
<dbReference type="Proteomes" id="UP000318212">
    <property type="component" value="Unassembled WGS sequence"/>
</dbReference>
<reference evidence="3 4" key="1">
    <citation type="submission" date="2019-06" db="EMBL/GenBank/DDBJ databases">
        <title>Lysobacter alkalisoli sp. nov. isolated from saline soil.</title>
        <authorList>
            <person name="Sun J.-Q."/>
            <person name="Xu L."/>
        </authorList>
    </citation>
    <scope>NUCLEOTIDE SEQUENCE [LARGE SCALE GENOMIC DNA]</scope>
    <source>
        <strain evidence="3 4">JCM 31130</strain>
    </source>
</reference>
<comment type="caution">
    <text evidence="3">The sequence shown here is derived from an EMBL/GenBank/DDBJ whole genome shotgun (WGS) entry which is preliminary data.</text>
</comment>
<evidence type="ECO:0000313" key="4">
    <source>
        <dbReference type="Proteomes" id="UP000318212"/>
    </source>
</evidence>
<feature type="domain" description="DUF4097" evidence="2">
    <location>
        <begin position="42"/>
        <end position="305"/>
    </location>
</feature>
<evidence type="ECO:0000313" key="3">
    <source>
        <dbReference type="EMBL" id="TQD44396.1"/>
    </source>
</evidence>
<dbReference type="RefSeq" id="WP_141518610.1">
    <property type="nucleotide sequence ID" value="NZ_VICE01000091.1"/>
</dbReference>
<evidence type="ECO:0000256" key="1">
    <source>
        <dbReference type="SAM" id="SignalP"/>
    </source>
</evidence>
<dbReference type="AlphaFoldDB" id="A0A508A3C1"/>
<name>A0A508A3C1_9GAMM</name>
<keyword evidence="4" id="KW-1185">Reference proteome</keyword>
<sequence length="309" mass="32521">MTRIQTVAAPMLASALFVAALPAFAGTPIDETRPLDPRGSVDIDNLKGRIEVRAWDRAEVKITGTLGKGVEKLEITGDKRNLDIEVKYPNRGSGLGLFTSSDKSEPSDLVVMVPLRANLEIDSVSADIDVAGVAPDSLSIDTVSGDAVVAGAPGELSVDSVSGDLRLTVNSRNVSIDSVSGDIRLSGRLDGEVSIDSVSSEVEVRVIDSQLRRFSGETVSGDFDLRTALAPNARIDIESVSGDVDLHFPRSLSATVKASSFSGDLSAPDANIERPRHGPGASFTHRYGGGDADITLESFSGDVTLQFDP</sequence>
<dbReference type="OrthoDB" id="7056452at2"/>
<feature type="chain" id="PRO_5021370939" evidence="1">
    <location>
        <begin position="26"/>
        <end position="309"/>
    </location>
</feature>
<evidence type="ECO:0000259" key="2">
    <source>
        <dbReference type="Pfam" id="PF13349"/>
    </source>
</evidence>
<accession>A0A508A3C1</accession>
<dbReference type="InterPro" id="IPR025164">
    <property type="entry name" value="Toastrack_DUF4097"/>
</dbReference>
<protein>
    <submittedName>
        <fullName evidence="3">DUF4097 domain-containing protein</fullName>
    </submittedName>
</protein>
<proteinExistence type="predicted"/>
<gene>
    <name evidence="3" type="ORF">FKV25_09750</name>
</gene>